<dbReference type="SUPFAM" id="SSF56784">
    <property type="entry name" value="HAD-like"/>
    <property type="match status" value="1"/>
</dbReference>
<name>A0A4R4ZDZ7_9PSEU</name>
<organism evidence="1 2">
    <name type="scientific">Saccharopolyspora elongata</name>
    <dbReference type="NCBI Taxonomy" id="2530387"/>
    <lineage>
        <taxon>Bacteria</taxon>
        <taxon>Bacillati</taxon>
        <taxon>Actinomycetota</taxon>
        <taxon>Actinomycetes</taxon>
        <taxon>Pseudonocardiales</taxon>
        <taxon>Pseudonocardiaceae</taxon>
        <taxon>Saccharopolyspora</taxon>
    </lineage>
</organism>
<gene>
    <name evidence="1" type="ORF">E1288_01205</name>
</gene>
<reference evidence="1 2" key="1">
    <citation type="submission" date="2019-03" db="EMBL/GenBank/DDBJ databases">
        <title>Draft genome sequences of novel Actinobacteria.</title>
        <authorList>
            <person name="Sahin N."/>
            <person name="Ay H."/>
            <person name="Saygin H."/>
        </authorList>
    </citation>
    <scope>NUCLEOTIDE SEQUENCE [LARGE SCALE GENOMIC DNA]</scope>
    <source>
        <strain evidence="1 2">7K502</strain>
    </source>
</reference>
<dbReference type="AlphaFoldDB" id="A0A4R4ZDZ7"/>
<dbReference type="RefSeq" id="WP_132479387.1">
    <property type="nucleotide sequence ID" value="NZ_SMKW01000001.1"/>
</dbReference>
<accession>A0A4R4ZDZ7</accession>
<dbReference type="InterPro" id="IPR023214">
    <property type="entry name" value="HAD_sf"/>
</dbReference>
<proteinExistence type="predicted"/>
<dbReference type="EMBL" id="SMKW01000001">
    <property type="protein sequence ID" value="TDD56721.1"/>
    <property type="molecule type" value="Genomic_DNA"/>
</dbReference>
<protein>
    <submittedName>
        <fullName evidence="1">Uncharacterized protein</fullName>
    </submittedName>
</protein>
<evidence type="ECO:0000313" key="1">
    <source>
        <dbReference type="EMBL" id="TDD56721.1"/>
    </source>
</evidence>
<dbReference type="Proteomes" id="UP000294947">
    <property type="component" value="Unassembled WGS sequence"/>
</dbReference>
<dbReference type="Gene3D" id="3.40.50.1000">
    <property type="entry name" value="HAD superfamily/HAD-like"/>
    <property type="match status" value="1"/>
</dbReference>
<keyword evidence="2" id="KW-1185">Reference proteome</keyword>
<dbReference type="InterPro" id="IPR036412">
    <property type="entry name" value="HAD-like_sf"/>
</dbReference>
<sequence>MVLCGPDVRSERLGELLDEDPLLRLYCVAAAGTGEHRAVGELSAARNAIPLGELARWEFPGDVLWLKRIVAGRPPGWTAPEHLAEFVVRPLLITFRGLLARGFLPAGELGVELDSAATATGRIVLGGIRRARSGVPGVVTALDEQLDELAAACVFISGDEQDRVRAAFERVIAQELRHLAEPTAAAFAGDHPWLRFVHVVVAEQHEILSRVVRLVRSRSARCRNEPGLPRPLVAVDLDFCALHPKHRVGEALRRLGEAHGIDEFVAPARLDVLPGLYRPGWRPFLAANGLPARYPELDWDALYAEYRQNVAWHREALLTDEPAPGLVEFVRDLEQAGARVVWLTGRRHRMRAATEEVLSRHGLGHLDLRTTDDGPVAGQKVAALHDMPEHELVAAFDDSAGNREALRAAFPAASVVAARPPGFTVDGGGQGPCGIRTFESLPQPVPLGRGHSADAPQLSHVTSLSRLRIGDLSTRPTIWSHGVELTAGEQSRIVESLVATAVADGRRLGREVGARADPAAICRAVWRVVTAKPFGAARTAYPPAAADRDMLASIEAGERIPFVVVGPSLKQDGSRLKALGGLPDLAELAMLIRLRQLDEAVRQIHPPGIAVRALTDASHFRFREPDRYAGYHRELVAQVESAGLRDVVAVEDFDDAADAHPRCGDRTQRPELLAKHRDRYATAFAGLDVRRDPRAALAEADARDPAGPGRPRFAELFRSVLQAVDIPCPGGDPFAWSQRIYANPFDLTDPAVPAEVRRARGDLLATAWRETVTYLANKHVDEELDYSVLWREGCVRMSLSIRPAAGRLRFVPLGGAGVMPWHGTAALNDLCEVSVDYAISLVDQGFVPVRAARESAQPWFMVPARSVDRAGTLDPALFDRIRLRSK</sequence>
<evidence type="ECO:0000313" key="2">
    <source>
        <dbReference type="Proteomes" id="UP000294947"/>
    </source>
</evidence>
<dbReference type="OrthoDB" id="5164599at2"/>
<comment type="caution">
    <text evidence="1">The sequence shown here is derived from an EMBL/GenBank/DDBJ whole genome shotgun (WGS) entry which is preliminary data.</text>
</comment>